<feature type="region of interest" description="Disordered" evidence="1">
    <location>
        <begin position="147"/>
        <end position="172"/>
    </location>
</feature>
<dbReference type="RefSeq" id="WP_163465934.1">
    <property type="nucleotide sequence ID" value="NZ_JAAAMG010000030.1"/>
</dbReference>
<dbReference type="AlphaFoldDB" id="A0A6N9T7T5"/>
<keyword evidence="3" id="KW-1185">Reference proteome</keyword>
<reference evidence="2 3" key="1">
    <citation type="submission" date="2020-01" db="EMBL/GenBank/DDBJ databases">
        <title>Jiella pacifica sp. nov.</title>
        <authorList>
            <person name="Xue Z."/>
            <person name="Zhu S."/>
            <person name="Chen J."/>
            <person name="Yang J."/>
        </authorList>
    </citation>
    <scope>NUCLEOTIDE SEQUENCE [LARGE SCALE GENOMIC DNA]</scope>
    <source>
        <strain evidence="2 3">40Bstr34</strain>
    </source>
</reference>
<sequence length="266" mass="28193">MATCLLARTDDPCKRNFPNNSDINGPHSSAKTAVPAMISGTLVDPFLPTGGDASASNTCHPVSGDLASALQSGSQLQPGWPSLGVRVVAGRPYITGFGPIRRIDEFDDVPDEIKQRMMHRTPAAGGVNHTSDADDNASLLGGRRTETELSAKGKSFPIDPCSLEGRAPVAEPRPAEPVQSAASSVPAAAYGPVFSPEEMRDSRRILRRLDRSQTRDAAGHRMLDLGQTPCPMCDEYVAAVCAKLAAIGLVGITEKPSGLIVIRLRR</sequence>
<evidence type="ECO:0000313" key="3">
    <source>
        <dbReference type="Proteomes" id="UP000469011"/>
    </source>
</evidence>
<dbReference type="EMBL" id="JAAAMG010000030">
    <property type="protein sequence ID" value="NDW07477.1"/>
    <property type="molecule type" value="Genomic_DNA"/>
</dbReference>
<proteinExistence type="predicted"/>
<name>A0A6N9T7T5_9HYPH</name>
<dbReference type="Proteomes" id="UP000469011">
    <property type="component" value="Unassembled WGS sequence"/>
</dbReference>
<protein>
    <submittedName>
        <fullName evidence="2">Uncharacterized protein</fullName>
    </submittedName>
</protein>
<accession>A0A6N9T7T5</accession>
<gene>
    <name evidence="2" type="ORF">GTK09_23965</name>
</gene>
<evidence type="ECO:0000256" key="1">
    <source>
        <dbReference type="SAM" id="MobiDB-lite"/>
    </source>
</evidence>
<comment type="caution">
    <text evidence="2">The sequence shown here is derived from an EMBL/GenBank/DDBJ whole genome shotgun (WGS) entry which is preliminary data.</text>
</comment>
<organism evidence="2 3">
    <name type="scientific">Jiella pacifica</name>
    <dbReference type="NCBI Taxonomy" id="2696469"/>
    <lineage>
        <taxon>Bacteria</taxon>
        <taxon>Pseudomonadati</taxon>
        <taxon>Pseudomonadota</taxon>
        <taxon>Alphaproteobacteria</taxon>
        <taxon>Hyphomicrobiales</taxon>
        <taxon>Aurantimonadaceae</taxon>
        <taxon>Jiella</taxon>
    </lineage>
</organism>
<evidence type="ECO:0000313" key="2">
    <source>
        <dbReference type="EMBL" id="NDW07477.1"/>
    </source>
</evidence>